<feature type="transmembrane region" description="Helical" evidence="1">
    <location>
        <begin position="176"/>
        <end position="207"/>
    </location>
</feature>
<evidence type="ECO:0000313" key="4">
    <source>
        <dbReference type="EMBL" id="MFB9821236.1"/>
    </source>
</evidence>
<dbReference type="InterPro" id="IPR043831">
    <property type="entry name" value="DUF5808"/>
</dbReference>
<keyword evidence="5" id="KW-1185">Reference proteome</keyword>
<keyword evidence="1" id="KW-0812">Transmembrane</keyword>
<protein>
    <submittedName>
        <fullName evidence="4">DUF1648 domain-containing protein</fullName>
    </submittedName>
</protein>
<dbReference type="EMBL" id="JBHMBC010000028">
    <property type="protein sequence ID" value="MFB9821236.1"/>
    <property type="molecule type" value="Genomic_DNA"/>
</dbReference>
<accession>A0ABV5Y2M4</accession>
<dbReference type="Proteomes" id="UP001589702">
    <property type="component" value="Unassembled WGS sequence"/>
</dbReference>
<feature type="transmembrane region" description="Helical" evidence="1">
    <location>
        <begin position="228"/>
        <end position="256"/>
    </location>
</feature>
<evidence type="ECO:0000256" key="1">
    <source>
        <dbReference type="SAM" id="Phobius"/>
    </source>
</evidence>
<feature type="transmembrane region" description="Helical" evidence="1">
    <location>
        <begin position="57"/>
        <end position="74"/>
    </location>
</feature>
<feature type="domain" description="DUF1648" evidence="2">
    <location>
        <begin position="143"/>
        <end position="191"/>
    </location>
</feature>
<feature type="transmembrane region" description="Helical" evidence="1">
    <location>
        <begin position="135"/>
        <end position="156"/>
    </location>
</feature>
<keyword evidence="1" id="KW-0472">Membrane</keyword>
<dbReference type="PANTHER" id="PTHR37810:SF9">
    <property type="entry name" value="MEMBRANE PROTEIN"/>
    <property type="match status" value="1"/>
</dbReference>
<evidence type="ECO:0000259" key="2">
    <source>
        <dbReference type="Pfam" id="PF07853"/>
    </source>
</evidence>
<proteinExistence type="predicted"/>
<reference evidence="4 5" key="1">
    <citation type="submission" date="2024-09" db="EMBL/GenBank/DDBJ databases">
        <authorList>
            <person name="Sun Q."/>
            <person name="Mori K."/>
        </authorList>
    </citation>
    <scope>NUCLEOTIDE SEQUENCE [LARGE SCALE GENOMIC DNA]</scope>
    <source>
        <strain evidence="4 5">JCM 1334</strain>
    </source>
</reference>
<feature type="transmembrane region" description="Helical" evidence="1">
    <location>
        <begin position="262"/>
        <end position="283"/>
    </location>
</feature>
<dbReference type="RefSeq" id="WP_234753270.1">
    <property type="nucleotide sequence ID" value="NZ_BAAAWN010000001.1"/>
</dbReference>
<comment type="caution">
    <text evidence="4">The sequence shown here is derived from an EMBL/GenBank/DDBJ whole genome shotgun (WGS) entry which is preliminary data.</text>
</comment>
<feature type="transmembrane region" description="Helical" evidence="1">
    <location>
        <begin position="340"/>
        <end position="360"/>
    </location>
</feature>
<dbReference type="Pfam" id="PF19124">
    <property type="entry name" value="DUF5808"/>
    <property type="match status" value="1"/>
</dbReference>
<dbReference type="PANTHER" id="PTHR37810">
    <property type="entry name" value="IMMUNITY PROTEIN SDPI"/>
    <property type="match status" value="1"/>
</dbReference>
<name>A0ABV5Y2M4_ARTRM</name>
<gene>
    <name evidence="4" type="ORF">ACFFP1_17215</name>
</gene>
<feature type="transmembrane region" description="Helical" evidence="1">
    <location>
        <begin position="6"/>
        <end position="25"/>
    </location>
</feature>
<evidence type="ECO:0000313" key="5">
    <source>
        <dbReference type="Proteomes" id="UP001589702"/>
    </source>
</evidence>
<organism evidence="4 5">
    <name type="scientific">Arthrobacter ramosus</name>
    <dbReference type="NCBI Taxonomy" id="1672"/>
    <lineage>
        <taxon>Bacteria</taxon>
        <taxon>Bacillati</taxon>
        <taxon>Actinomycetota</taxon>
        <taxon>Actinomycetes</taxon>
        <taxon>Micrococcales</taxon>
        <taxon>Micrococcaceae</taxon>
        <taxon>Arthrobacter</taxon>
    </lineage>
</organism>
<evidence type="ECO:0000259" key="3">
    <source>
        <dbReference type="Pfam" id="PF19124"/>
    </source>
</evidence>
<feature type="transmembrane region" description="Helical" evidence="1">
    <location>
        <begin position="80"/>
        <end position="99"/>
    </location>
</feature>
<sequence>MTVAIVLSSALAALVLAIALVLPAINSPTVPFGVRVPAQRADDPTVVRQTRIYRWRVLLSGIVAIGVCLAIYGMTGETLLLPLSVLVLVGFWYGCFFLANHEIRAAKAAGGWYEGVHQVIAVDTELRTDPPRFPWLWLAPALIITIATVVIGVISYPSMPDVLAVHYGAKGMPNRLAAKSIGTAFSLVFVQIGVTALLVGIAAAILFRSRPDIDPAHPAGSAHWHRRYMLLGAKALLGLLAMIDLAMLGSSLLMWTGTVTPWAPLVVALPILAAVAVAVVVFARNNRARDEGEEDTGLTHREDDQYWRSGLFYVNREDHALMVPRRFGLGWTLNFGNPRAAMLLAGVVALIGLVITLRLGG</sequence>
<dbReference type="InterPro" id="IPR012867">
    <property type="entry name" value="DUF1648"/>
</dbReference>
<dbReference type="Pfam" id="PF07853">
    <property type="entry name" value="DUF1648"/>
    <property type="match status" value="1"/>
</dbReference>
<feature type="domain" description="DUF5808" evidence="3">
    <location>
        <begin position="316"/>
        <end position="340"/>
    </location>
</feature>
<keyword evidence="1" id="KW-1133">Transmembrane helix</keyword>